<dbReference type="InterPro" id="IPR055298">
    <property type="entry name" value="AtLOH3-like"/>
</dbReference>
<organism evidence="2 3">
    <name type="scientific">Lithospermum erythrorhizon</name>
    <name type="common">Purple gromwell</name>
    <name type="synonym">Lithospermum officinale var. erythrorhizon</name>
    <dbReference type="NCBI Taxonomy" id="34254"/>
    <lineage>
        <taxon>Eukaryota</taxon>
        <taxon>Viridiplantae</taxon>
        <taxon>Streptophyta</taxon>
        <taxon>Embryophyta</taxon>
        <taxon>Tracheophyta</taxon>
        <taxon>Spermatophyta</taxon>
        <taxon>Magnoliopsida</taxon>
        <taxon>eudicotyledons</taxon>
        <taxon>Gunneridae</taxon>
        <taxon>Pentapetalae</taxon>
        <taxon>asterids</taxon>
        <taxon>lamiids</taxon>
        <taxon>Boraginales</taxon>
        <taxon>Boraginaceae</taxon>
        <taxon>Boraginoideae</taxon>
        <taxon>Lithospermeae</taxon>
        <taxon>Lithospermum</taxon>
    </lineage>
</organism>
<keyword evidence="3" id="KW-1185">Reference proteome</keyword>
<dbReference type="AlphaFoldDB" id="A0AAV3QHQ1"/>
<protein>
    <submittedName>
        <fullName evidence="2">Uncharacterized protein</fullName>
    </submittedName>
</protein>
<reference evidence="2 3" key="1">
    <citation type="submission" date="2024-01" db="EMBL/GenBank/DDBJ databases">
        <title>The complete chloroplast genome sequence of Lithospermum erythrorhizon: insights into the phylogenetic relationship among Boraginaceae species and the maternal lineages of purple gromwells.</title>
        <authorList>
            <person name="Okada T."/>
            <person name="Watanabe K."/>
        </authorList>
    </citation>
    <scope>NUCLEOTIDE SEQUENCE [LARGE SCALE GENOMIC DNA]</scope>
</reference>
<comment type="caution">
    <text evidence="2">The sequence shown here is derived from an EMBL/GenBank/DDBJ whole genome shotgun (WGS) entry which is preliminary data.</text>
</comment>
<accession>A0AAV3QHQ1</accession>
<evidence type="ECO:0000256" key="1">
    <source>
        <dbReference type="SAM" id="MobiDB-lite"/>
    </source>
</evidence>
<dbReference type="Proteomes" id="UP001454036">
    <property type="component" value="Unassembled WGS sequence"/>
</dbReference>
<dbReference type="PANTHER" id="PTHR11697:SF230">
    <property type="entry name" value="ZINC FINGER, MYM DOMAIN CONTAINING 1"/>
    <property type="match status" value="1"/>
</dbReference>
<proteinExistence type="predicted"/>
<sequence length="217" mass="25176">MKCFTDQGLPLRGRDEKENSLRRGDTRWGSHHNYVHSLLKLFLPTCTVLEDICDGLGMSSQRGDAEGTYKTLTSFEFVFILHMMKDILKICHDLCQLLQRKSQDILNAMDLLRSTKVQIQLLRDAGWEQFIENVKLFCDKEEIFYPENFTDNEKDILKIMLTHYKEDITNHPEFKNISMISELCQILVRTGKSTTYPLVDRLIQLVLTLPVSTATVE</sequence>
<feature type="region of interest" description="Disordered" evidence="1">
    <location>
        <begin position="1"/>
        <end position="23"/>
    </location>
</feature>
<gene>
    <name evidence="2" type="ORF">LIER_39631</name>
</gene>
<name>A0AAV3QHQ1_LITER</name>
<dbReference type="PANTHER" id="PTHR11697">
    <property type="entry name" value="GENERAL TRANSCRIPTION FACTOR 2-RELATED ZINC FINGER PROTEIN"/>
    <property type="match status" value="1"/>
</dbReference>
<dbReference type="EMBL" id="BAABME010021560">
    <property type="protein sequence ID" value="GAA0163624.1"/>
    <property type="molecule type" value="Genomic_DNA"/>
</dbReference>
<evidence type="ECO:0000313" key="2">
    <source>
        <dbReference type="EMBL" id="GAA0163624.1"/>
    </source>
</evidence>
<feature type="compositionally biased region" description="Basic and acidic residues" evidence="1">
    <location>
        <begin position="12"/>
        <end position="23"/>
    </location>
</feature>
<evidence type="ECO:0000313" key="3">
    <source>
        <dbReference type="Proteomes" id="UP001454036"/>
    </source>
</evidence>